<reference evidence="2 3" key="1">
    <citation type="journal article" date="2004" name="Proc. Natl. Acad. Sci. U.S.A.">
        <title>Genomic analysis of Bacteroides fragilis reveals extensive DNA inversions regulating cell surface adaptation.</title>
        <authorList>
            <person name="Kuwahara T."/>
            <person name="Yamashita A."/>
            <person name="Hirakawa H."/>
            <person name="Nakayama H."/>
            <person name="Toh H."/>
            <person name="Okada N."/>
            <person name="Kuhara S."/>
            <person name="Hattori M."/>
            <person name="Hayashi T."/>
            <person name="Ohnishi Y."/>
        </authorList>
    </citation>
    <scope>NUCLEOTIDE SEQUENCE [LARGE SCALE GENOMIC DNA]</scope>
    <source>
        <strain evidence="2 3">YCH46</strain>
    </source>
</reference>
<evidence type="ECO:0000256" key="1">
    <source>
        <dbReference type="SAM" id="Phobius"/>
    </source>
</evidence>
<dbReference type="KEGG" id="bfr:BF2509"/>
<dbReference type="AlphaFoldDB" id="Q64TC1"/>
<protein>
    <recommendedName>
        <fullName evidence="4">Transmembrane protein</fullName>
    </recommendedName>
</protein>
<organism evidence="2 3">
    <name type="scientific">Bacteroides fragilis (strain YCH46)</name>
    <dbReference type="NCBI Taxonomy" id="295405"/>
    <lineage>
        <taxon>Bacteria</taxon>
        <taxon>Pseudomonadati</taxon>
        <taxon>Bacteroidota</taxon>
        <taxon>Bacteroidia</taxon>
        <taxon>Bacteroidales</taxon>
        <taxon>Bacteroidaceae</taxon>
        <taxon>Bacteroides</taxon>
    </lineage>
</organism>
<keyword evidence="1" id="KW-0472">Membrane</keyword>
<feature type="transmembrane region" description="Helical" evidence="1">
    <location>
        <begin position="12"/>
        <end position="34"/>
    </location>
</feature>
<dbReference type="Proteomes" id="UP000002197">
    <property type="component" value="Chromosome"/>
</dbReference>
<keyword evidence="1" id="KW-1133">Transmembrane helix</keyword>
<evidence type="ECO:0008006" key="4">
    <source>
        <dbReference type="Google" id="ProtNLM"/>
    </source>
</evidence>
<dbReference type="EMBL" id="AP006841">
    <property type="protein sequence ID" value="BAD49258.1"/>
    <property type="molecule type" value="Genomic_DNA"/>
</dbReference>
<name>Q64TC1_BACFR</name>
<evidence type="ECO:0000313" key="3">
    <source>
        <dbReference type="Proteomes" id="UP000002197"/>
    </source>
</evidence>
<dbReference type="HOGENOM" id="CLU_2803481_0_0_10"/>
<evidence type="ECO:0000313" key="2">
    <source>
        <dbReference type="EMBL" id="BAD49258.1"/>
    </source>
</evidence>
<keyword evidence="1" id="KW-0812">Transmembrane</keyword>
<proteinExistence type="predicted"/>
<dbReference type="STRING" id="295405.BF2509"/>
<gene>
    <name evidence="2" type="ordered locus">BF2509</name>
</gene>
<sequence>MQNVKFPKTKRLSGLFYMYLLIGIFFNLFLYNLINVYICSRLGDAYRTFCSLHKRESGVNPEQCPLL</sequence>
<accession>Q64TC1</accession>